<keyword evidence="2" id="KW-1185">Reference proteome</keyword>
<name>A0AAN8R0T9_9TELE</name>
<proteinExistence type="predicted"/>
<dbReference type="EMBL" id="JAGTTL010000009">
    <property type="protein sequence ID" value="KAK6318408.1"/>
    <property type="molecule type" value="Genomic_DNA"/>
</dbReference>
<evidence type="ECO:0000313" key="2">
    <source>
        <dbReference type="Proteomes" id="UP001356427"/>
    </source>
</evidence>
<organism evidence="1 2">
    <name type="scientific">Coregonus suidteri</name>
    <dbReference type="NCBI Taxonomy" id="861788"/>
    <lineage>
        <taxon>Eukaryota</taxon>
        <taxon>Metazoa</taxon>
        <taxon>Chordata</taxon>
        <taxon>Craniata</taxon>
        <taxon>Vertebrata</taxon>
        <taxon>Euteleostomi</taxon>
        <taxon>Actinopterygii</taxon>
        <taxon>Neopterygii</taxon>
        <taxon>Teleostei</taxon>
        <taxon>Protacanthopterygii</taxon>
        <taxon>Salmoniformes</taxon>
        <taxon>Salmonidae</taxon>
        <taxon>Coregoninae</taxon>
        <taxon>Coregonus</taxon>
    </lineage>
</organism>
<protein>
    <submittedName>
        <fullName evidence="1">Uncharacterized protein</fullName>
    </submittedName>
</protein>
<dbReference type="AlphaFoldDB" id="A0AAN8R0T9"/>
<dbReference type="Proteomes" id="UP001356427">
    <property type="component" value="Unassembled WGS sequence"/>
</dbReference>
<comment type="caution">
    <text evidence="1">The sequence shown here is derived from an EMBL/GenBank/DDBJ whole genome shotgun (WGS) entry which is preliminary data.</text>
</comment>
<gene>
    <name evidence="1" type="ORF">J4Q44_G00116990</name>
</gene>
<evidence type="ECO:0000313" key="1">
    <source>
        <dbReference type="EMBL" id="KAK6318408.1"/>
    </source>
</evidence>
<sequence length="80" mass="8431">MMKTFESNSFPSFCHQGISAIAPGSCCTITVMGINRAAVINISSILGSIKAKLGSRSNLQKLCLQDLKGCLEDGDKVSGH</sequence>
<accession>A0AAN8R0T9</accession>
<reference evidence="1 2" key="1">
    <citation type="submission" date="2021-04" db="EMBL/GenBank/DDBJ databases">
        <authorList>
            <person name="De Guttry C."/>
            <person name="Zahm M."/>
            <person name="Klopp C."/>
            <person name="Cabau C."/>
            <person name="Louis A."/>
            <person name="Berthelot C."/>
            <person name="Parey E."/>
            <person name="Roest Crollius H."/>
            <person name="Montfort J."/>
            <person name="Robinson-Rechavi M."/>
            <person name="Bucao C."/>
            <person name="Bouchez O."/>
            <person name="Gislard M."/>
            <person name="Lluch J."/>
            <person name="Milhes M."/>
            <person name="Lampietro C."/>
            <person name="Lopez Roques C."/>
            <person name="Donnadieu C."/>
            <person name="Braasch I."/>
            <person name="Desvignes T."/>
            <person name="Postlethwait J."/>
            <person name="Bobe J."/>
            <person name="Wedekind C."/>
            <person name="Guiguen Y."/>
        </authorList>
    </citation>
    <scope>NUCLEOTIDE SEQUENCE [LARGE SCALE GENOMIC DNA]</scope>
    <source>
        <strain evidence="1">Cs_M1</strain>
        <tissue evidence="1">Blood</tissue>
    </source>
</reference>